<evidence type="ECO:0000259" key="11">
    <source>
        <dbReference type="PROSITE" id="PS50089"/>
    </source>
</evidence>
<proteinExistence type="predicted"/>
<dbReference type="Gene3D" id="4.10.1000.10">
    <property type="entry name" value="Zinc finger, CCCH-type"/>
    <property type="match status" value="1"/>
</dbReference>
<dbReference type="Pfam" id="PF00097">
    <property type="entry name" value="zf-C3HC4"/>
    <property type="match status" value="1"/>
</dbReference>
<feature type="domain" description="C3H1-type" evidence="12">
    <location>
        <begin position="102"/>
        <end position="129"/>
    </location>
</feature>
<evidence type="ECO:0000256" key="9">
    <source>
        <dbReference type="PROSITE-ProRule" id="PRU00723"/>
    </source>
</evidence>
<evidence type="ECO:0000256" key="8">
    <source>
        <dbReference type="ARBA" id="ARBA00022833"/>
    </source>
</evidence>
<feature type="domain" description="C3H1-type" evidence="12">
    <location>
        <begin position="361"/>
        <end position="390"/>
    </location>
</feature>
<feature type="region of interest" description="Disordered" evidence="10">
    <location>
        <begin position="394"/>
        <end position="424"/>
    </location>
</feature>
<feature type="compositionally biased region" description="Low complexity" evidence="10">
    <location>
        <begin position="28"/>
        <end position="38"/>
    </location>
</feature>
<dbReference type="GO" id="GO:0008270">
    <property type="term" value="F:zinc ion binding"/>
    <property type="evidence" value="ECO:0007669"/>
    <property type="project" value="UniProtKB-KW"/>
</dbReference>
<reference evidence="13" key="1">
    <citation type="submission" date="2025-08" db="UniProtKB">
        <authorList>
            <consortium name="Ensembl"/>
        </authorList>
    </citation>
    <scope>IDENTIFICATION</scope>
</reference>
<dbReference type="SMART" id="SM00356">
    <property type="entry name" value="ZnF_C3H1"/>
    <property type="match status" value="3"/>
</dbReference>
<feature type="zinc finger region" description="C3H1-type" evidence="9">
    <location>
        <begin position="102"/>
        <end position="129"/>
    </location>
</feature>
<dbReference type="PROSITE" id="PS50103">
    <property type="entry name" value="ZF_C3H1"/>
    <property type="match status" value="2"/>
</dbReference>
<dbReference type="PANTHER" id="PTHR11224:SF39">
    <property type="entry name" value="RING-TYPE E3 UBIQUITIN TRANSFERASE"/>
    <property type="match status" value="1"/>
</dbReference>
<protein>
    <recommendedName>
        <fullName evidence="2">RING-type E3 ubiquitin transferase</fullName>
        <ecNumber evidence="2">2.3.2.27</ecNumber>
    </recommendedName>
</protein>
<evidence type="ECO:0000256" key="10">
    <source>
        <dbReference type="SAM" id="MobiDB-lite"/>
    </source>
</evidence>
<dbReference type="EC" id="2.3.2.27" evidence="2"/>
<feature type="zinc finger region" description="C3H1-type" evidence="9">
    <location>
        <begin position="361"/>
        <end position="390"/>
    </location>
</feature>
<evidence type="ECO:0000313" key="14">
    <source>
        <dbReference type="Proteomes" id="UP000694521"/>
    </source>
</evidence>
<dbReference type="GO" id="GO:0000209">
    <property type="term" value="P:protein polyubiquitination"/>
    <property type="evidence" value="ECO:0007669"/>
    <property type="project" value="InterPro"/>
</dbReference>
<dbReference type="CDD" id="cd16732">
    <property type="entry name" value="RING-HC_MKRN4"/>
    <property type="match status" value="1"/>
</dbReference>
<accession>A0A8B9DEX1</accession>
<dbReference type="SMART" id="SM00184">
    <property type="entry name" value="RING"/>
    <property type="match status" value="1"/>
</dbReference>
<evidence type="ECO:0000256" key="2">
    <source>
        <dbReference type="ARBA" id="ARBA00012483"/>
    </source>
</evidence>
<dbReference type="InterPro" id="IPR045072">
    <property type="entry name" value="MKRN-like"/>
</dbReference>
<evidence type="ECO:0000256" key="4">
    <source>
        <dbReference type="ARBA" id="ARBA00022723"/>
    </source>
</evidence>
<dbReference type="GO" id="GO:0061630">
    <property type="term" value="F:ubiquitin protein ligase activity"/>
    <property type="evidence" value="ECO:0007669"/>
    <property type="project" value="UniProtKB-EC"/>
</dbReference>
<evidence type="ECO:0000313" key="13">
    <source>
        <dbReference type="Ensembl" id="ENSACDP00005005818.1"/>
    </source>
</evidence>
<dbReference type="InterPro" id="IPR000571">
    <property type="entry name" value="Znf_CCCH"/>
</dbReference>
<feature type="region of interest" description="Disordered" evidence="10">
    <location>
        <begin position="174"/>
        <end position="193"/>
    </location>
</feature>
<keyword evidence="4 9" id="KW-0479">Metal-binding</keyword>
<keyword evidence="3" id="KW-0808">Transferase</keyword>
<dbReference type="Proteomes" id="UP000694521">
    <property type="component" value="Unplaced"/>
</dbReference>
<evidence type="ECO:0000256" key="5">
    <source>
        <dbReference type="ARBA" id="ARBA00022737"/>
    </source>
</evidence>
<dbReference type="Gene3D" id="3.30.40.10">
    <property type="entry name" value="Zinc/RING finger domain, C3HC4 (zinc finger)"/>
    <property type="match status" value="1"/>
</dbReference>
<evidence type="ECO:0000256" key="3">
    <source>
        <dbReference type="ARBA" id="ARBA00022679"/>
    </source>
</evidence>
<name>A0A8B9DEX1_ANSCY</name>
<dbReference type="PROSITE" id="PS00518">
    <property type="entry name" value="ZF_RING_1"/>
    <property type="match status" value="1"/>
</dbReference>
<dbReference type="SUPFAM" id="SSF57850">
    <property type="entry name" value="RING/U-box"/>
    <property type="match status" value="1"/>
</dbReference>
<dbReference type="Pfam" id="PF18044">
    <property type="entry name" value="zf-CCCH_4"/>
    <property type="match status" value="1"/>
</dbReference>
<evidence type="ECO:0000256" key="7">
    <source>
        <dbReference type="ARBA" id="ARBA00022786"/>
    </source>
</evidence>
<sequence length="459" mass="49464">MLRASAAFCAPLGGCPSSPLPLFPPQESPQARAAAAQPHPSPAQPLGSVCFAINYPGGKAEPRIPDGKTWPHPGKAGAWGGGVCAQALGFWGKWGWPQPLAPQLSPLCRDFARGSCRRGRSCRFSHARKSAPVCHYFQSGACAYGERCARAGLTPLSLCPSPASSSYQHVQEEPVPARSRHSPVPGVAPGRQGWRGAWRTSVPAVPRATRAAFRLPNVEVEEEEDDKEDVPELGALQVGAGCPGDQQGCGCWVVVVGHPAHADPRAKSPSLHLWAVVCGICMERVYEKALPEERLFGILPNCGHAFCLGCIRTWRRSRDFQSTVIKACPECRVTSSYYIPHKYWVSDAGEKEQLIESFKARTGKIRCKFFIQNRGRCPFRSDCIYLHELPGGRPPRRSLQRPGVRAVSGETRPGVPREVSRGGQGTMWMHGVAQAGAHPLSRAAGAQPLSLGELGRGGG</sequence>
<keyword evidence="5" id="KW-0677">Repeat</keyword>
<dbReference type="Ensembl" id="ENSACDT00005006987.1">
    <property type="protein sequence ID" value="ENSACDP00005005818.1"/>
    <property type="gene ID" value="ENSACDG00005004228.1"/>
</dbReference>
<keyword evidence="8 9" id="KW-0862">Zinc</keyword>
<dbReference type="InterPro" id="IPR017907">
    <property type="entry name" value="Znf_RING_CS"/>
</dbReference>
<keyword evidence="14" id="KW-1185">Reference proteome</keyword>
<dbReference type="PROSITE" id="PS50089">
    <property type="entry name" value="ZF_RING_2"/>
    <property type="match status" value="1"/>
</dbReference>
<keyword evidence="7" id="KW-0833">Ubl conjugation pathway</keyword>
<comment type="catalytic activity">
    <reaction evidence="1">
        <text>S-ubiquitinyl-[E2 ubiquitin-conjugating enzyme]-L-cysteine + [acceptor protein]-L-lysine = [E2 ubiquitin-conjugating enzyme]-L-cysteine + N(6)-ubiquitinyl-[acceptor protein]-L-lysine.</text>
        <dbReference type="EC" id="2.3.2.27"/>
    </reaction>
</comment>
<dbReference type="PANTHER" id="PTHR11224">
    <property type="entry name" value="MAKORIN-RELATED"/>
    <property type="match status" value="1"/>
</dbReference>
<feature type="domain" description="RING-type" evidence="11">
    <location>
        <begin position="278"/>
        <end position="332"/>
    </location>
</feature>
<keyword evidence="6 9" id="KW-0863">Zinc-finger</keyword>
<dbReference type="InterPro" id="IPR013083">
    <property type="entry name" value="Znf_RING/FYVE/PHD"/>
</dbReference>
<dbReference type="InterPro" id="IPR001841">
    <property type="entry name" value="Znf_RING"/>
</dbReference>
<reference evidence="13" key="2">
    <citation type="submission" date="2025-09" db="UniProtKB">
        <authorList>
            <consortium name="Ensembl"/>
        </authorList>
    </citation>
    <scope>IDENTIFICATION</scope>
</reference>
<evidence type="ECO:0000256" key="1">
    <source>
        <dbReference type="ARBA" id="ARBA00000900"/>
    </source>
</evidence>
<dbReference type="AlphaFoldDB" id="A0A8B9DEX1"/>
<organism evidence="13 14">
    <name type="scientific">Anser cygnoides</name>
    <name type="common">Swan goose</name>
    <dbReference type="NCBI Taxonomy" id="8845"/>
    <lineage>
        <taxon>Eukaryota</taxon>
        <taxon>Metazoa</taxon>
        <taxon>Chordata</taxon>
        <taxon>Craniata</taxon>
        <taxon>Vertebrata</taxon>
        <taxon>Euteleostomi</taxon>
        <taxon>Archelosauria</taxon>
        <taxon>Archosauria</taxon>
        <taxon>Dinosauria</taxon>
        <taxon>Saurischia</taxon>
        <taxon>Theropoda</taxon>
        <taxon>Coelurosauria</taxon>
        <taxon>Aves</taxon>
        <taxon>Neognathae</taxon>
        <taxon>Galloanserae</taxon>
        <taxon>Anseriformes</taxon>
        <taxon>Anatidae</taxon>
        <taxon>Anserinae</taxon>
        <taxon>Anser</taxon>
    </lineage>
</organism>
<dbReference type="InterPro" id="IPR018957">
    <property type="entry name" value="Znf_C3HC4_RING-type"/>
</dbReference>
<evidence type="ECO:0000259" key="12">
    <source>
        <dbReference type="PROSITE" id="PS50103"/>
    </source>
</evidence>
<evidence type="ECO:0000256" key="6">
    <source>
        <dbReference type="ARBA" id="ARBA00022771"/>
    </source>
</evidence>
<feature type="region of interest" description="Disordered" evidence="10">
    <location>
        <begin position="20"/>
        <end position="42"/>
    </location>
</feature>
<dbReference type="InterPro" id="IPR041367">
    <property type="entry name" value="Znf-CCCH_4"/>
</dbReference>
<dbReference type="Pfam" id="PF14608">
    <property type="entry name" value="zf-CCCH_2"/>
    <property type="match status" value="2"/>
</dbReference>
<dbReference type="FunFam" id="3.30.40.10:FF:000117">
    <property type="entry name" value="Probable E3 ubiquitin-protein ligase makorin-1"/>
    <property type="match status" value="1"/>
</dbReference>